<evidence type="ECO:0000259" key="9">
    <source>
        <dbReference type="Pfam" id="PF01977"/>
    </source>
</evidence>
<evidence type="ECO:0000256" key="4">
    <source>
        <dbReference type="ARBA" id="ARBA00052687"/>
    </source>
</evidence>
<keyword evidence="3" id="KW-0058">Aromatic hydrocarbons catabolism</keyword>
<dbReference type="SUPFAM" id="SSF50475">
    <property type="entry name" value="FMN-binding split barrel"/>
    <property type="match status" value="1"/>
</dbReference>
<comment type="caution">
    <text evidence="12">The sequence shown here is derived from an EMBL/GenBank/DDBJ whole genome shotgun (WGS) entry which is preliminary data.</text>
</comment>
<evidence type="ECO:0000256" key="3">
    <source>
        <dbReference type="ARBA" id="ARBA00022797"/>
    </source>
</evidence>
<sequence>MGGKGVNPVTMRGLLDDWENRGLLYRVKREVDPRYELGAIINAKNGAQPFLFEKIKGYQSSLAAGLGGDRELLADSIGISPSDFVPKIIDSIVNPIKTTLKETGPVHENVVTGKFDLLDLFPIPTFHADDSGAYYVSGILVVKDLSGRKRYTSIRRMQYLGGNRTNILITSPELQEQYAQFEKLGEPMEVAVMFGVVPAVVLSSQISTHLYHTDKLDVAGALLGQSLDVVKCKTIDLEVLSDAEIVLEGRMLPHEREMEGPFGELAGYYGFRSPQPVVEFSAVTFRDNAINQTIFPSSYEERLPMALVREATLFSTVRQVVPSIKAVHIPMGGVARYHAVIQIEKKTEGDGKQAALAAFASDKDLKHVVVVNDDVDIFDSEDVEWAVATRVQADNDVFIVPGGKGSPLESSHNLRGVTAKMGIDATYPLGQEEMFKRTSVPFEINLEDYL</sequence>
<dbReference type="Gene3D" id="3.40.1670.10">
    <property type="entry name" value="UbiD C-terminal domain-like"/>
    <property type="match status" value="1"/>
</dbReference>
<dbReference type="GO" id="GO:0005737">
    <property type="term" value="C:cytoplasm"/>
    <property type="evidence" value="ECO:0007669"/>
    <property type="project" value="TreeGrafter"/>
</dbReference>
<dbReference type="NCBIfam" id="TIGR00148">
    <property type="entry name" value="UbiD family decarboxylase"/>
    <property type="match status" value="1"/>
</dbReference>
<keyword evidence="2" id="KW-0216">Detoxification</keyword>
<dbReference type="AlphaFoldDB" id="A0A5R9F5X2"/>
<comment type="similarity">
    <text evidence="1">Belongs to the UbiD family.</text>
</comment>
<proteinExistence type="inferred from homology"/>
<evidence type="ECO:0000259" key="10">
    <source>
        <dbReference type="Pfam" id="PF20695"/>
    </source>
</evidence>
<evidence type="ECO:0000259" key="11">
    <source>
        <dbReference type="Pfam" id="PF20696"/>
    </source>
</evidence>
<evidence type="ECO:0000313" key="12">
    <source>
        <dbReference type="EMBL" id="TLS38937.1"/>
    </source>
</evidence>
<reference evidence="12 13" key="1">
    <citation type="submission" date="2019-04" db="EMBL/GenBank/DDBJ databases">
        <title>Bacillus caeni sp. nov., a bacterium isolated from mangrove sediment.</title>
        <authorList>
            <person name="Huang H."/>
            <person name="Mo K."/>
            <person name="Hu Y."/>
        </authorList>
    </citation>
    <scope>NUCLEOTIDE SEQUENCE [LARGE SCALE GENOMIC DNA]</scope>
    <source>
        <strain evidence="12 13">HB172195</strain>
    </source>
</reference>
<dbReference type="OrthoDB" id="9809841at2"/>
<dbReference type="Pfam" id="PF01977">
    <property type="entry name" value="UbiD"/>
    <property type="match status" value="1"/>
</dbReference>
<protein>
    <recommendedName>
        <fullName evidence="6">Phenolic acid decarboxylase</fullName>
        <ecNumber evidence="5">4.1.1.61</ecNumber>
    </recommendedName>
    <alternativeName>
        <fullName evidence="7">4-hydroxybenzoate decarboxylase</fullName>
    </alternativeName>
    <alternativeName>
        <fullName evidence="8">Phenolic acid decarboxylase subunit C</fullName>
    </alternativeName>
</protein>
<evidence type="ECO:0000256" key="1">
    <source>
        <dbReference type="ARBA" id="ARBA00010021"/>
    </source>
</evidence>
<accession>A0A5R9F5X2</accession>
<dbReference type="InterPro" id="IPR049383">
    <property type="entry name" value="UbiD-like_N"/>
</dbReference>
<dbReference type="FunFam" id="3.40.1670.10:FF:000003">
    <property type="entry name" value="Phenolic acid decarboxylase"/>
    <property type="match status" value="1"/>
</dbReference>
<feature type="domain" description="3-octaprenyl-4-hydroxybenzoate carboxy-lyase-like C-terminal" evidence="11">
    <location>
        <begin position="305"/>
        <end position="425"/>
    </location>
</feature>
<feature type="domain" description="3-octaprenyl-4-hydroxybenzoate carboxy-lyase-like Rift-related" evidence="9">
    <location>
        <begin position="101"/>
        <end position="297"/>
    </location>
</feature>
<gene>
    <name evidence="12" type="ORF">FCL54_01095</name>
</gene>
<evidence type="ECO:0000313" key="13">
    <source>
        <dbReference type="Proteomes" id="UP000308230"/>
    </source>
</evidence>
<dbReference type="Pfam" id="PF20695">
    <property type="entry name" value="UbiD_N"/>
    <property type="match status" value="1"/>
</dbReference>
<dbReference type="PANTHER" id="PTHR30108">
    <property type="entry name" value="3-OCTAPRENYL-4-HYDROXYBENZOATE CARBOXY-LYASE-RELATED"/>
    <property type="match status" value="1"/>
</dbReference>
<dbReference type="EC" id="4.1.1.61" evidence="5"/>
<feature type="domain" description="3-octaprenyl-4-hydroxybenzoate carboxy-lyase-like N-terminal" evidence="10">
    <location>
        <begin position="16"/>
        <end position="91"/>
    </location>
</feature>
<organism evidence="12 13">
    <name type="scientific">Exobacillus caeni</name>
    <dbReference type="NCBI Taxonomy" id="2574798"/>
    <lineage>
        <taxon>Bacteria</taxon>
        <taxon>Bacillati</taxon>
        <taxon>Bacillota</taxon>
        <taxon>Bacilli</taxon>
        <taxon>Bacillales</taxon>
        <taxon>Guptibacillaceae</taxon>
        <taxon>Exobacillus</taxon>
    </lineage>
</organism>
<evidence type="ECO:0000256" key="6">
    <source>
        <dbReference type="ARBA" id="ARBA00072018"/>
    </source>
</evidence>
<dbReference type="SUPFAM" id="SSF143968">
    <property type="entry name" value="UbiD C-terminal domain-like"/>
    <property type="match status" value="1"/>
</dbReference>
<dbReference type="PANTHER" id="PTHR30108:SF21">
    <property type="entry name" value="4-HYDROXYBENZOATE DECARBOXYLASE"/>
    <property type="match status" value="1"/>
</dbReference>
<keyword evidence="13" id="KW-1185">Reference proteome</keyword>
<comment type="catalytic activity">
    <reaction evidence="4">
        <text>4-hydroxybenzoate + H(+) = phenol + CO2</text>
        <dbReference type="Rhea" id="RHEA:10876"/>
        <dbReference type="ChEBI" id="CHEBI:15378"/>
        <dbReference type="ChEBI" id="CHEBI:15882"/>
        <dbReference type="ChEBI" id="CHEBI:16526"/>
        <dbReference type="ChEBI" id="CHEBI:17879"/>
        <dbReference type="EC" id="4.1.1.61"/>
    </reaction>
</comment>
<dbReference type="InterPro" id="IPR049381">
    <property type="entry name" value="UbiD-like_C"/>
</dbReference>
<dbReference type="InterPro" id="IPR048304">
    <property type="entry name" value="UbiD_Rift_dom"/>
</dbReference>
<dbReference type="Proteomes" id="UP000308230">
    <property type="component" value="Unassembled WGS sequence"/>
</dbReference>
<dbReference type="InterPro" id="IPR002830">
    <property type="entry name" value="UbiD"/>
</dbReference>
<dbReference type="EMBL" id="SWLG01000001">
    <property type="protein sequence ID" value="TLS38937.1"/>
    <property type="molecule type" value="Genomic_DNA"/>
</dbReference>
<evidence type="ECO:0000256" key="5">
    <source>
        <dbReference type="ARBA" id="ARBA00066414"/>
    </source>
</evidence>
<dbReference type="GO" id="GO:0018799">
    <property type="term" value="F:4-hydroxybenzoate decarboxylase activity"/>
    <property type="evidence" value="ECO:0007669"/>
    <property type="project" value="UniProtKB-EC"/>
</dbReference>
<name>A0A5R9F5X2_9BACL</name>
<evidence type="ECO:0000256" key="8">
    <source>
        <dbReference type="ARBA" id="ARBA00079372"/>
    </source>
</evidence>
<evidence type="ECO:0000256" key="2">
    <source>
        <dbReference type="ARBA" id="ARBA00022575"/>
    </source>
</evidence>
<dbReference type="Pfam" id="PF20696">
    <property type="entry name" value="UbiD_C"/>
    <property type="match status" value="1"/>
</dbReference>
<evidence type="ECO:0000256" key="7">
    <source>
        <dbReference type="ARBA" id="ARBA00078055"/>
    </source>
</evidence>
<dbReference type="GO" id="GO:0009636">
    <property type="term" value="P:response to toxic substance"/>
    <property type="evidence" value="ECO:0007669"/>
    <property type="project" value="UniProtKB-KW"/>
</dbReference>